<dbReference type="SUPFAM" id="SSF57701">
    <property type="entry name" value="Zn2/Cys6 DNA-binding domain"/>
    <property type="match status" value="1"/>
</dbReference>
<evidence type="ECO:0000259" key="4">
    <source>
        <dbReference type="PROSITE" id="PS50048"/>
    </source>
</evidence>
<dbReference type="PANTHER" id="PTHR46910:SF23">
    <property type="entry name" value="THIAMINE REPRESSIBLE GENES REGULATORY PROTEIN THI1"/>
    <property type="match status" value="1"/>
</dbReference>
<dbReference type="KEGG" id="pfy:PFICI_11278"/>
<dbReference type="InterPro" id="IPR001138">
    <property type="entry name" value="Zn2Cys6_DnaBD"/>
</dbReference>
<sequence length="727" mass="81791">MAQNPAKSPPQKRPRLAEEGIRKRTPKACDSCRKQKERCEGGVPCGRCIRLRRVCQIQMTSASTDRKGRRLGLTEAVSERLEVMERMLQHFIGHVPSELDELRRLAETLIAGGQSARPGPIDSGRADDSDASTMSDESFTRKEIAGNAAHYSGELSHWNFSNRVKDEIYRLGDDRDFHEAPSQTQYFRAKHLQISDPTALLVAQCFPPKPVAEFLIAIFFKYGQTNYFYVEEKWVMEKLEGVYKQASHGFPTDSPIWCILLMLMAIGTQFVALDSARNDEAALDKSINDDSAMFDDEVGISLYQQAAKLIPDMLAIASVESVQAFLLLGVYTLPQDTSGLSYTYLGVAIKMAIQNGMHRTYSGVLLDSHALEVRKRLWWTIYTLEKRICILHGRPLSISRADIDVELPMETPHFQSPKFENFRAIIMLTPYLEAVASIIGRLGDASKSRQTECLEELVRQSNSLKAWWCSLPSSFRCKDMDPQEDTFRANVHLNLAFLLTQVFMGRPFLFTYNETSASLGPSSSKASRARSTLTSDCIKAAHQILDFCLLLNDHGGLTRASYIEFSSCQAAMLVFIAHSLNENTKHLRDCLKKGMNLMRLMTKGTDPAKLEFPVVELLDRAIRRLHNQLGVQARKSTQQTCAYEQFKNWAQLWKQHSPPGQTYSDATSQLPSGDPTDIDLSETLWSQAVSFETSFALEPFFPYPHLIGGDTFGENEASSLTNNQMPQ</sequence>
<dbReference type="SMART" id="SM00066">
    <property type="entry name" value="GAL4"/>
    <property type="match status" value="1"/>
</dbReference>
<dbReference type="PROSITE" id="PS50048">
    <property type="entry name" value="ZN2_CY6_FUNGAL_2"/>
    <property type="match status" value="1"/>
</dbReference>
<dbReference type="InterPro" id="IPR050987">
    <property type="entry name" value="AtrR-like"/>
</dbReference>
<feature type="region of interest" description="Disordered" evidence="3">
    <location>
        <begin position="1"/>
        <end position="24"/>
    </location>
</feature>
<feature type="region of interest" description="Disordered" evidence="3">
    <location>
        <begin position="111"/>
        <end position="135"/>
    </location>
</feature>
<dbReference type="Gene3D" id="4.10.240.10">
    <property type="entry name" value="Zn(2)-C6 fungal-type DNA-binding domain"/>
    <property type="match status" value="1"/>
</dbReference>
<dbReference type="GO" id="GO:0006351">
    <property type="term" value="P:DNA-templated transcription"/>
    <property type="evidence" value="ECO:0007669"/>
    <property type="project" value="InterPro"/>
</dbReference>
<dbReference type="HOGENOM" id="CLU_009353_1_0_1"/>
<dbReference type="InterPro" id="IPR036864">
    <property type="entry name" value="Zn2-C6_fun-type_DNA-bd_sf"/>
</dbReference>
<dbReference type="GO" id="GO:0003677">
    <property type="term" value="F:DNA binding"/>
    <property type="evidence" value="ECO:0007669"/>
    <property type="project" value="InterPro"/>
</dbReference>
<keyword evidence="1" id="KW-0479">Metal-binding</keyword>
<dbReference type="PANTHER" id="PTHR46910">
    <property type="entry name" value="TRANSCRIPTION FACTOR PDR1"/>
    <property type="match status" value="1"/>
</dbReference>
<feature type="region of interest" description="Disordered" evidence="3">
    <location>
        <begin position="657"/>
        <end position="676"/>
    </location>
</feature>
<evidence type="ECO:0000313" key="5">
    <source>
        <dbReference type="EMBL" id="ETS77404.1"/>
    </source>
</evidence>
<evidence type="ECO:0000256" key="2">
    <source>
        <dbReference type="ARBA" id="ARBA00023242"/>
    </source>
</evidence>
<dbReference type="GeneID" id="19276291"/>
<evidence type="ECO:0000256" key="1">
    <source>
        <dbReference type="ARBA" id="ARBA00022723"/>
    </source>
</evidence>
<organism evidence="5 6">
    <name type="scientific">Pestalotiopsis fici (strain W106-1 / CGMCC3.15140)</name>
    <dbReference type="NCBI Taxonomy" id="1229662"/>
    <lineage>
        <taxon>Eukaryota</taxon>
        <taxon>Fungi</taxon>
        <taxon>Dikarya</taxon>
        <taxon>Ascomycota</taxon>
        <taxon>Pezizomycotina</taxon>
        <taxon>Sordariomycetes</taxon>
        <taxon>Xylariomycetidae</taxon>
        <taxon>Amphisphaeriales</taxon>
        <taxon>Sporocadaceae</taxon>
        <taxon>Pestalotiopsis</taxon>
    </lineage>
</organism>
<dbReference type="GO" id="GO:0008270">
    <property type="term" value="F:zinc ion binding"/>
    <property type="evidence" value="ECO:0007669"/>
    <property type="project" value="InterPro"/>
</dbReference>
<keyword evidence="6" id="KW-1185">Reference proteome</keyword>
<feature type="domain" description="Zn(2)-C6 fungal-type" evidence="4">
    <location>
        <begin position="28"/>
        <end position="57"/>
    </location>
</feature>
<gene>
    <name evidence="5" type="ORF">PFICI_11278</name>
</gene>
<dbReference type="SMART" id="SM00906">
    <property type="entry name" value="Fungal_trans"/>
    <property type="match status" value="1"/>
</dbReference>
<dbReference type="InParanoid" id="W3WUC7"/>
<feature type="compositionally biased region" description="Polar residues" evidence="3">
    <location>
        <begin position="658"/>
        <end position="671"/>
    </location>
</feature>
<dbReference type="Proteomes" id="UP000030651">
    <property type="component" value="Unassembled WGS sequence"/>
</dbReference>
<dbReference type="RefSeq" id="XP_007838050.1">
    <property type="nucleotide sequence ID" value="XM_007839859.1"/>
</dbReference>
<accession>W3WUC7</accession>
<dbReference type="PROSITE" id="PS00463">
    <property type="entry name" value="ZN2_CY6_FUNGAL_1"/>
    <property type="match status" value="1"/>
</dbReference>
<dbReference type="CDD" id="cd12148">
    <property type="entry name" value="fungal_TF_MHR"/>
    <property type="match status" value="1"/>
</dbReference>
<dbReference type="STRING" id="1229662.W3WUC7"/>
<proteinExistence type="predicted"/>
<dbReference type="InterPro" id="IPR007219">
    <property type="entry name" value="XnlR_reg_dom"/>
</dbReference>
<dbReference type="AlphaFoldDB" id="W3WUC7"/>
<dbReference type="GO" id="GO:0000981">
    <property type="term" value="F:DNA-binding transcription factor activity, RNA polymerase II-specific"/>
    <property type="evidence" value="ECO:0007669"/>
    <property type="project" value="InterPro"/>
</dbReference>
<evidence type="ECO:0000256" key="3">
    <source>
        <dbReference type="SAM" id="MobiDB-lite"/>
    </source>
</evidence>
<dbReference type="OrthoDB" id="3921198at2759"/>
<dbReference type="eggNOG" id="ENOG502S0WX">
    <property type="taxonomic scope" value="Eukaryota"/>
</dbReference>
<dbReference type="OMA" id="RYHKEKC"/>
<dbReference type="EMBL" id="KI912116">
    <property type="protein sequence ID" value="ETS77404.1"/>
    <property type="molecule type" value="Genomic_DNA"/>
</dbReference>
<reference evidence="6" key="1">
    <citation type="journal article" date="2015" name="BMC Genomics">
        <title>Genomic and transcriptomic analysis of the endophytic fungus Pestalotiopsis fici reveals its lifestyle and high potential for synthesis of natural products.</title>
        <authorList>
            <person name="Wang X."/>
            <person name="Zhang X."/>
            <person name="Liu L."/>
            <person name="Xiang M."/>
            <person name="Wang W."/>
            <person name="Sun X."/>
            <person name="Che Y."/>
            <person name="Guo L."/>
            <person name="Liu G."/>
            <person name="Guo L."/>
            <person name="Wang C."/>
            <person name="Yin W.B."/>
            <person name="Stadler M."/>
            <person name="Zhang X."/>
            <person name="Liu X."/>
        </authorList>
    </citation>
    <scope>NUCLEOTIDE SEQUENCE [LARGE SCALE GENOMIC DNA]</scope>
    <source>
        <strain evidence="6">W106-1 / CGMCC3.15140</strain>
    </source>
</reference>
<dbReference type="CDD" id="cd00067">
    <property type="entry name" value="GAL4"/>
    <property type="match status" value="1"/>
</dbReference>
<name>W3WUC7_PESFW</name>
<dbReference type="Pfam" id="PF00172">
    <property type="entry name" value="Zn_clus"/>
    <property type="match status" value="1"/>
</dbReference>
<protein>
    <recommendedName>
        <fullName evidence="4">Zn(2)-C6 fungal-type domain-containing protein</fullName>
    </recommendedName>
</protein>
<evidence type="ECO:0000313" key="6">
    <source>
        <dbReference type="Proteomes" id="UP000030651"/>
    </source>
</evidence>
<dbReference type="Pfam" id="PF04082">
    <property type="entry name" value="Fungal_trans"/>
    <property type="match status" value="1"/>
</dbReference>
<keyword evidence="2" id="KW-0539">Nucleus</keyword>